<dbReference type="Gene3D" id="3.40.50.300">
    <property type="entry name" value="P-loop containing nucleotide triphosphate hydrolases"/>
    <property type="match status" value="1"/>
</dbReference>
<reference evidence="2" key="1">
    <citation type="journal article" date="2014" name="Int. J. Syst. Evol. Microbiol.">
        <title>Complete genome of a new Firmicutes species belonging to the dominant human colonic microbiota ('Ruminococcus bicirculans') reveals two chromosomes and a selective capacity to utilize plant glucans.</title>
        <authorList>
            <consortium name="NISC Comparative Sequencing Program"/>
            <person name="Wegmann U."/>
            <person name="Louis P."/>
            <person name="Goesmann A."/>
            <person name="Henrissat B."/>
            <person name="Duncan S.H."/>
            <person name="Flint H.J."/>
        </authorList>
    </citation>
    <scope>NUCLEOTIDE SEQUENCE</scope>
    <source>
        <strain evidence="2">NBRC 103855</strain>
    </source>
</reference>
<accession>A0ABQ5UAR7</accession>
<name>A0ABQ5UAR7_9HYPH</name>
<evidence type="ECO:0000313" key="2">
    <source>
        <dbReference type="EMBL" id="GLQ09199.1"/>
    </source>
</evidence>
<protein>
    <submittedName>
        <fullName evidence="2">ATPase</fullName>
    </submittedName>
</protein>
<proteinExistence type="predicted"/>
<dbReference type="EMBL" id="BSNG01000001">
    <property type="protein sequence ID" value="GLQ09199.1"/>
    <property type="molecule type" value="Genomic_DNA"/>
</dbReference>
<reference evidence="2" key="2">
    <citation type="submission" date="2023-01" db="EMBL/GenBank/DDBJ databases">
        <title>Draft genome sequence of Devosia yakushimensis strain NBRC 103855.</title>
        <authorList>
            <person name="Sun Q."/>
            <person name="Mori K."/>
        </authorList>
    </citation>
    <scope>NUCLEOTIDE SEQUENCE</scope>
    <source>
        <strain evidence="2">NBRC 103855</strain>
    </source>
</reference>
<evidence type="ECO:0000313" key="3">
    <source>
        <dbReference type="Proteomes" id="UP001161406"/>
    </source>
</evidence>
<dbReference type="InterPro" id="IPR038727">
    <property type="entry name" value="NadR/Ttd14_AAA_dom"/>
</dbReference>
<dbReference type="InterPro" id="IPR027417">
    <property type="entry name" value="P-loop_NTPase"/>
</dbReference>
<dbReference type="RefSeq" id="WP_284388757.1">
    <property type="nucleotide sequence ID" value="NZ_BSNG01000001.1"/>
</dbReference>
<comment type="caution">
    <text evidence="2">The sequence shown here is derived from an EMBL/GenBank/DDBJ whole genome shotgun (WGS) entry which is preliminary data.</text>
</comment>
<keyword evidence="3" id="KW-1185">Reference proteome</keyword>
<sequence>MTIRANNVFVLTGGPGSGKTTLLAAAAAAGIHVGQEAGRAIIQSQLRIGGSALPWADRKLYAELMLDRDIQTYEAALARDGVTLCDRGVADLIGYARLERLDGIEHFRRAATLYPCNDTVFFAPPWREIYANDAERKQDWAEAVRTFESIRDVYVELGYRIVELPKAGVAERLAFVTETIAHARAG</sequence>
<gene>
    <name evidence="2" type="ORF">GCM10007913_11310</name>
</gene>
<organism evidence="2 3">
    <name type="scientific">Devosia yakushimensis</name>
    <dbReference type="NCBI Taxonomy" id="470028"/>
    <lineage>
        <taxon>Bacteria</taxon>
        <taxon>Pseudomonadati</taxon>
        <taxon>Pseudomonadota</taxon>
        <taxon>Alphaproteobacteria</taxon>
        <taxon>Hyphomicrobiales</taxon>
        <taxon>Devosiaceae</taxon>
        <taxon>Devosia</taxon>
    </lineage>
</organism>
<dbReference type="SUPFAM" id="SSF52540">
    <property type="entry name" value="P-loop containing nucleoside triphosphate hydrolases"/>
    <property type="match status" value="1"/>
</dbReference>
<dbReference type="Pfam" id="PF13521">
    <property type="entry name" value="AAA_28"/>
    <property type="match status" value="1"/>
</dbReference>
<evidence type="ECO:0000259" key="1">
    <source>
        <dbReference type="Pfam" id="PF13521"/>
    </source>
</evidence>
<dbReference type="Proteomes" id="UP001161406">
    <property type="component" value="Unassembled WGS sequence"/>
</dbReference>
<feature type="domain" description="NadR/Ttd14 AAA" evidence="1">
    <location>
        <begin position="9"/>
        <end position="172"/>
    </location>
</feature>